<dbReference type="InterPro" id="IPR050740">
    <property type="entry name" value="Aldehyde_DH_Superfamily"/>
</dbReference>
<dbReference type="EC" id="1.2.1.24" evidence="3"/>
<feature type="active site" evidence="10">
    <location>
        <position position="261"/>
    </location>
</feature>
<dbReference type="Pfam" id="PF00171">
    <property type="entry name" value="Aldedh"/>
    <property type="match status" value="1"/>
</dbReference>
<dbReference type="OrthoDB" id="310895at2759"/>
<dbReference type="FunFam" id="3.40.605.10:FF:000005">
    <property type="entry name" value="Succinate-semialdehyde dehydrogenase I"/>
    <property type="match status" value="1"/>
</dbReference>
<dbReference type="InterPro" id="IPR029510">
    <property type="entry name" value="Ald_DH_CS_GLU"/>
</dbReference>
<dbReference type="SUPFAM" id="SSF53720">
    <property type="entry name" value="ALDH-like"/>
    <property type="match status" value="1"/>
</dbReference>
<evidence type="ECO:0000259" key="12">
    <source>
        <dbReference type="Pfam" id="PF00171"/>
    </source>
</evidence>
<dbReference type="EC" id="1.2.1.16" evidence="9"/>
<dbReference type="GO" id="GO:0004777">
    <property type="term" value="F:succinate-semialdehyde dehydrogenase (NAD+) activity"/>
    <property type="evidence" value="ECO:0007669"/>
    <property type="project" value="UniProtKB-EC"/>
</dbReference>
<evidence type="ECO:0000256" key="2">
    <source>
        <dbReference type="ARBA" id="ARBA00009986"/>
    </source>
</evidence>
<evidence type="ECO:0000256" key="3">
    <source>
        <dbReference type="ARBA" id="ARBA00013051"/>
    </source>
</evidence>
<name>A0A5N7AKR0_9EURO</name>
<dbReference type="RefSeq" id="XP_031933528.1">
    <property type="nucleotide sequence ID" value="XM_032074917.1"/>
</dbReference>
<evidence type="ECO:0000313" key="13">
    <source>
        <dbReference type="EMBL" id="KAE8370447.1"/>
    </source>
</evidence>
<evidence type="ECO:0000256" key="8">
    <source>
        <dbReference type="ARBA" id="ARBA00052698"/>
    </source>
</evidence>
<evidence type="ECO:0000256" key="7">
    <source>
        <dbReference type="ARBA" id="ARBA00050387"/>
    </source>
</evidence>
<dbReference type="InterPro" id="IPR016162">
    <property type="entry name" value="Ald_DH_N"/>
</dbReference>
<dbReference type="PANTHER" id="PTHR43353">
    <property type="entry name" value="SUCCINATE-SEMIALDEHYDE DEHYDROGENASE, MITOCHONDRIAL"/>
    <property type="match status" value="1"/>
</dbReference>
<dbReference type="FunFam" id="3.40.309.10:FF:000004">
    <property type="entry name" value="Succinate-semialdehyde dehydrogenase I"/>
    <property type="match status" value="1"/>
</dbReference>
<evidence type="ECO:0000313" key="14">
    <source>
        <dbReference type="Proteomes" id="UP000326268"/>
    </source>
</evidence>
<reference evidence="13 14" key="1">
    <citation type="submission" date="2019-04" db="EMBL/GenBank/DDBJ databases">
        <title>Friends and foes A comparative genomics studyof 23 Aspergillus species from section Flavi.</title>
        <authorList>
            <consortium name="DOE Joint Genome Institute"/>
            <person name="Kjaerbolling I."/>
            <person name="Vesth T."/>
            <person name="Frisvad J.C."/>
            <person name="Nybo J.L."/>
            <person name="Theobald S."/>
            <person name="Kildgaard S."/>
            <person name="Isbrandt T."/>
            <person name="Kuo A."/>
            <person name="Sato A."/>
            <person name="Lyhne E.K."/>
            <person name="Kogle M.E."/>
            <person name="Wiebenga A."/>
            <person name="Kun R.S."/>
            <person name="Lubbers R.J."/>
            <person name="Makela M.R."/>
            <person name="Barry K."/>
            <person name="Chovatia M."/>
            <person name="Clum A."/>
            <person name="Daum C."/>
            <person name="Haridas S."/>
            <person name="He G."/>
            <person name="LaButti K."/>
            <person name="Lipzen A."/>
            <person name="Mondo S."/>
            <person name="Riley R."/>
            <person name="Salamov A."/>
            <person name="Simmons B.A."/>
            <person name="Magnuson J.K."/>
            <person name="Henrissat B."/>
            <person name="Mortensen U.H."/>
            <person name="Larsen T.O."/>
            <person name="Devries R.P."/>
            <person name="Grigoriev I.V."/>
            <person name="Machida M."/>
            <person name="Baker S.E."/>
            <person name="Andersen M.R."/>
        </authorList>
    </citation>
    <scope>NUCLEOTIDE SEQUENCE [LARGE SCALE GENOMIC DNA]</scope>
    <source>
        <strain evidence="13 14">CBS 763.97</strain>
    </source>
</reference>
<organism evidence="13 14">
    <name type="scientific">Aspergillus caelatus</name>
    <dbReference type="NCBI Taxonomy" id="61420"/>
    <lineage>
        <taxon>Eukaryota</taxon>
        <taxon>Fungi</taxon>
        <taxon>Dikarya</taxon>
        <taxon>Ascomycota</taxon>
        <taxon>Pezizomycotina</taxon>
        <taxon>Eurotiomycetes</taxon>
        <taxon>Eurotiomycetidae</taxon>
        <taxon>Eurotiales</taxon>
        <taxon>Aspergillaceae</taxon>
        <taxon>Aspergillus</taxon>
        <taxon>Aspergillus subgen. Circumdati</taxon>
    </lineage>
</organism>
<evidence type="ECO:0000256" key="5">
    <source>
        <dbReference type="ARBA" id="ARBA00023002"/>
    </source>
</evidence>
<dbReference type="PROSITE" id="PS00687">
    <property type="entry name" value="ALDEHYDE_DEHYDR_GLU"/>
    <property type="match status" value="1"/>
</dbReference>
<keyword evidence="5 11" id="KW-0560">Oxidoreductase</keyword>
<evidence type="ECO:0000256" key="9">
    <source>
        <dbReference type="ARBA" id="ARBA00067047"/>
    </source>
</evidence>
<keyword evidence="14" id="KW-1185">Reference proteome</keyword>
<gene>
    <name evidence="13" type="ORF">BDV27DRAFT_169010</name>
</gene>
<dbReference type="InterPro" id="IPR016163">
    <property type="entry name" value="Ald_DH_C"/>
</dbReference>
<evidence type="ECO:0000256" key="11">
    <source>
        <dbReference type="RuleBase" id="RU003345"/>
    </source>
</evidence>
<feature type="domain" description="Aldehyde dehydrogenase" evidence="12">
    <location>
        <begin position="23"/>
        <end position="485"/>
    </location>
</feature>
<dbReference type="Proteomes" id="UP000326268">
    <property type="component" value="Unassembled WGS sequence"/>
</dbReference>
<evidence type="ECO:0000256" key="1">
    <source>
        <dbReference type="ARBA" id="ARBA00005176"/>
    </source>
</evidence>
<accession>A0A5N7AKR0</accession>
<dbReference type="EMBL" id="ML737565">
    <property type="protein sequence ID" value="KAE8370447.1"/>
    <property type="molecule type" value="Genomic_DNA"/>
</dbReference>
<sequence length="498" mass="53312">MASNRTLKNNSLLIDKNFIGGKWVPSKSGQTFPVHDPATEELLGIFPESTAEDAQQAIDAAAAAMPEWRNLTGRERSHVLRRWFYLIQDNTDDLAALISWENGKAAADAAGEVSFAGSFLEWYSEEAARVYGDVIPHSARSFRVMVLKEPVGVCGLITPWNFPGAMITRKLGPALAAGCSVVLKPAGETPFTANALVWLAEQAGVPKGVINVVHAADNTPEIGQVLCSSNIVRKISFTGSTRVGRLLMKQSGDTVKKLSLELGGNAPVIVFDDANLDVAIQAVIIAKFKVTGQTCVCANRIYVQSGIYEEFVRRLTIAVREFKVGDARDPTVTHGPLINSAAACRVAELVDEAVQKGAKAVAGGKNIPILGTAFYEPTILTNITNDMRVTSEEIFGPVAAIQSFDSEEQVIDAANNCDVGLASYVFTEQMNRIARVSERLESGMVAVNTGVISVASAPFGGVKQSGIGREGSKYGLDDYLVTKTVVLGNVNVQHRASI</sequence>
<proteinExistence type="inferred from homology"/>
<comment type="catalytic activity">
    <reaction evidence="7">
        <text>succinate semialdehyde + NADP(+) + H2O = succinate + NADPH + 2 H(+)</text>
        <dbReference type="Rhea" id="RHEA:13213"/>
        <dbReference type="ChEBI" id="CHEBI:15377"/>
        <dbReference type="ChEBI" id="CHEBI:15378"/>
        <dbReference type="ChEBI" id="CHEBI:30031"/>
        <dbReference type="ChEBI" id="CHEBI:57706"/>
        <dbReference type="ChEBI" id="CHEBI:57783"/>
        <dbReference type="ChEBI" id="CHEBI:58349"/>
        <dbReference type="EC" id="1.2.1.16"/>
    </reaction>
</comment>
<dbReference type="GO" id="GO:0004030">
    <property type="term" value="F:aldehyde dehydrogenase [NAD(P)+] activity"/>
    <property type="evidence" value="ECO:0007669"/>
    <property type="project" value="UniProtKB-ARBA"/>
</dbReference>
<dbReference type="GO" id="GO:0005737">
    <property type="term" value="C:cytoplasm"/>
    <property type="evidence" value="ECO:0007669"/>
    <property type="project" value="TreeGrafter"/>
</dbReference>
<dbReference type="InterPro" id="IPR015590">
    <property type="entry name" value="Aldehyde_DH_dom"/>
</dbReference>
<dbReference type="FunFam" id="3.40.605.10:FF:000026">
    <property type="entry name" value="Aldehyde dehydrogenase, putative"/>
    <property type="match status" value="1"/>
</dbReference>
<evidence type="ECO:0000256" key="4">
    <source>
        <dbReference type="ARBA" id="ARBA00019842"/>
    </source>
</evidence>
<comment type="catalytic activity">
    <reaction evidence="8">
        <text>succinate semialdehyde + NAD(+) + H2O = succinate + NADH + 2 H(+)</text>
        <dbReference type="Rhea" id="RHEA:13217"/>
        <dbReference type="ChEBI" id="CHEBI:15377"/>
        <dbReference type="ChEBI" id="CHEBI:15378"/>
        <dbReference type="ChEBI" id="CHEBI:30031"/>
        <dbReference type="ChEBI" id="CHEBI:57540"/>
        <dbReference type="ChEBI" id="CHEBI:57706"/>
        <dbReference type="ChEBI" id="CHEBI:57945"/>
        <dbReference type="EC" id="1.2.1.16"/>
    </reaction>
</comment>
<dbReference type="AlphaFoldDB" id="A0A5N7AKR0"/>
<dbReference type="GO" id="GO:0046394">
    <property type="term" value="P:carboxylic acid biosynthetic process"/>
    <property type="evidence" value="ECO:0007669"/>
    <property type="project" value="UniProtKB-ARBA"/>
</dbReference>
<dbReference type="InterPro" id="IPR016161">
    <property type="entry name" value="Ald_DH/histidinol_DH"/>
</dbReference>
<evidence type="ECO:0000256" key="6">
    <source>
        <dbReference type="ARBA" id="ARBA00030806"/>
    </source>
</evidence>
<comment type="pathway">
    <text evidence="1">Amino-acid degradation; 4-aminobutanoate degradation.</text>
</comment>
<protein>
    <recommendedName>
        <fullName evidence="4">Succinate-semialdehyde dehydrogenase, mitochondrial</fullName>
        <ecNumber evidence="9">1.2.1.16</ecNumber>
        <ecNumber evidence="3">1.2.1.24</ecNumber>
    </recommendedName>
    <alternativeName>
        <fullName evidence="6">NAD(+)-dependent succinic semialdehyde dehydrogenase</fullName>
    </alternativeName>
</protein>
<dbReference type="Gene3D" id="3.40.309.10">
    <property type="entry name" value="Aldehyde Dehydrogenase, Chain A, domain 2"/>
    <property type="match status" value="1"/>
</dbReference>
<dbReference type="Gene3D" id="3.40.605.10">
    <property type="entry name" value="Aldehyde Dehydrogenase, Chain A, domain 1"/>
    <property type="match status" value="1"/>
</dbReference>
<dbReference type="GeneID" id="43659363"/>
<evidence type="ECO:0000256" key="10">
    <source>
        <dbReference type="PROSITE-ProRule" id="PRU10007"/>
    </source>
</evidence>
<comment type="similarity">
    <text evidence="2 11">Belongs to the aldehyde dehydrogenase family.</text>
</comment>
<dbReference type="GO" id="GO:0009450">
    <property type="term" value="P:gamma-aminobutyric acid catabolic process"/>
    <property type="evidence" value="ECO:0007669"/>
    <property type="project" value="TreeGrafter"/>
</dbReference>
<dbReference type="PANTHER" id="PTHR43353:SF11">
    <property type="entry name" value="SUCCINATE SEMIALDEHYDE DEHYDROGENASE (EUROFUNG)"/>
    <property type="match status" value="1"/>
</dbReference>
<dbReference type="CDD" id="cd07103">
    <property type="entry name" value="ALDH_F5_SSADH_GabD"/>
    <property type="match status" value="1"/>
</dbReference>